<organism evidence="6">
    <name type="scientific">Amorphochlora amoebiformis</name>
    <dbReference type="NCBI Taxonomy" id="1561963"/>
    <lineage>
        <taxon>Eukaryota</taxon>
        <taxon>Sar</taxon>
        <taxon>Rhizaria</taxon>
        <taxon>Cercozoa</taxon>
        <taxon>Chlorarachniophyceae</taxon>
        <taxon>Amorphochlora</taxon>
    </lineage>
</organism>
<gene>
    <name evidence="6" type="ORF">LAMO00422_LOCUS991</name>
</gene>
<protein>
    <recommendedName>
        <fullName evidence="4">Kinase</fullName>
        <ecNumber evidence="4">2.7.-.-</ecNumber>
    </recommendedName>
</protein>
<dbReference type="InterPro" id="IPR005522">
    <property type="entry name" value="IPK"/>
</dbReference>
<dbReference type="Pfam" id="PF03770">
    <property type="entry name" value="IPK"/>
    <property type="match status" value="1"/>
</dbReference>
<evidence type="ECO:0000313" key="6">
    <source>
        <dbReference type="EMBL" id="CAD8429960.1"/>
    </source>
</evidence>
<evidence type="ECO:0000256" key="1">
    <source>
        <dbReference type="ARBA" id="ARBA00007374"/>
    </source>
</evidence>
<reference evidence="6" key="1">
    <citation type="submission" date="2021-01" db="EMBL/GenBank/DDBJ databases">
        <authorList>
            <person name="Corre E."/>
            <person name="Pelletier E."/>
            <person name="Niang G."/>
            <person name="Scheremetjew M."/>
            <person name="Finn R."/>
            <person name="Kale V."/>
            <person name="Holt S."/>
            <person name="Cochrane G."/>
            <person name="Meng A."/>
            <person name="Brown T."/>
            <person name="Cohen L."/>
        </authorList>
    </citation>
    <scope>NUCLEOTIDE SEQUENCE</scope>
    <source>
        <strain evidence="6">CCMP2058</strain>
    </source>
</reference>
<dbReference type="EMBL" id="HBEM01001346">
    <property type="protein sequence ID" value="CAD8429960.1"/>
    <property type="molecule type" value="Transcribed_RNA"/>
</dbReference>
<dbReference type="EC" id="2.7.-.-" evidence="4"/>
<dbReference type="GO" id="GO:0005737">
    <property type="term" value="C:cytoplasm"/>
    <property type="evidence" value="ECO:0007669"/>
    <property type="project" value="TreeGrafter"/>
</dbReference>
<accession>A0A7S0GQ41</accession>
<evidence type="ECO:0000256" key="5">
    <source>
        <dbReference type="SAM" id="MobiDB-lite"/>
    </source>
</evidence>
<name>A0A7S0GQ41_9EUKA</name>
<dbReference type="Gene3D" id="3.30.470.160">
    <property type="entry name" value="Inositol polyphosphate kinase"/>
    <property type="match status" value="1"/>
</dbReference>
<feature type="region of interest" description="Disordered" evidence="5">
    <location>
        <begin position="366"/>
        <end position="399"/>
    </location>
</feature>
<dbReference type="PANTHER" id="PTHR12400:SF21">
    <property type="entry name" value="KINASE"/>
    <property type="match status" value="1"/>
</dbReference>
<feature type="compositionally biased region" description="Polar residues" evidence="5">
    <location>
        <begin position="14"/>
        <end position="23"/>
    </location>
</feature>
<feature type="compositionally biased region" description="Basic and acidic residues" evidence="5">
    <location>
        <begin position="382"/>
        <end position="393"/>
    </location>
</feature>
<evidence type="ECO:0000256" key="4">
    <source>
        <dbReference type="RuleBase" id="RU363090"/>
    </source>
</evidence>
<keyword evidence="3 4" id="KW-0418">Kinase</keyword>
<comment type="similarity">
    <text evidence="1 4">Belongs to the inositol phosphokinase (IPK) family.</text>
</comment>
<dbReference type="GO" id="GO:0005634">
    <property type="term" value="C:nucleus"/>
    <property type="evidence" value="ECO:0007669"/>
    <property type="project" value="TreeGrafter"/>
</dbReference>
<dbReference type="GO" id="GO:0032958">
    <property type="term" value="P:inositol phosphate biosynthetic process"/>
    <property type="evidence" value="ECO:0007669"/>
    <property type="project" value="InterPro"/>
</dbReference>
<dbReference type="AlphaFoldDB" id="A0A7S0GQ41"/>
<keyword evidence="2 4" id="KW-0808">Transferase</keyword>
<feature type="compositionally biased region" description="Polar residues" evidence="5">
    <location>
        <begin position="371"/>
        <end position="381"/>
    </location>
</feature>
<dbReference type="PANTHER" id="PTHR12400">
    <property type="entry name" value="INOSITOL POLYPHOSPHATE KINASE"/>
    <property type="match status" value="1"/>
</dbReference>
<evidence type="ECO:0000256" key="2">
    <source>
        <dbReference type="ARBA" id="ARBA00022679"/>
    </source>
</evidence>
<dbReference type="SUPFAM" id="SSF56104">
    <property type="entry name" value="SAICAR synthase-like"/>
    <property type="match status" value="1"/>
</dbReference>
<proteinExistence type="inferred from homology"/>
<sequence length="399" mass="45752">MSGFTSRTRKKISGSENVHSSSKCFKDGSEAPKLSKFDLKSENVPKIDVEDETDTKQNSKLHFYRHQVAGHYPIFWKSGVICKPIQKNELEFYLQVNKNIPSLVPFVPKYMGVVEMEYGELPPTPTGFKDPKYPRESESHTSETAGFNRFNQWGLRCHQKKKKVLQDRPVINYIELEDLTLPFSRPNILDLKIGTRVYGVNDDPQKIKRKMQKSAATTSHTLGLRLCGMQVYNSKDDGYVFRNKFYGRDLDEIGLSASIREFFTNEGRLRRGLISDFIQQIKKLLSVISKQKIFQFFSSSLLFICEGCRPSEQKRLHGMIKNSDFKRIDLRFIDFAQAAQDTERKGVDEGFLRGLKNIVNIMQELSDSKHPSGNGTGSQTNREMKTIQKEGFRTGESTN</sequence>
<dbReference type="GO" id="GO:0000828">
    <property type="term" value="F:inositol hexakisphosphate kinase activity"/>
    <property type="evidence" value="ECO:0007669"/>
    <property type="project" value="TreeGrafter"/>
</dbReference>
<dbReference type="InterPro" id="IPR038286">
    <property type="entry name" value="IPK_sf"/>
</dbReference>
<evidence type="ECO:0000256" key="3">
    <source>
        <dbReference type="ARBA" id="ARBA00022777"/>
    </source>
</evidence>
<dbReference type="GO" id="GO:0046854">
    <property type="term" value="P:phosphatidylinositol phosphate biosynthetic process"/>
    <property type="evidence" value="ECO:0007669"/>
    <property type="project" value="TreeGrafter"/>
</dbReference>
<feature type="region of interest" description="Disordered" evidence="5">
    <location>
        <begin position="1"/>
        <end position="30"/>
    </location>
</feature>